<comment type="catalytic activity">
    <reaction evidence="4 6">
        <text>L-aspartyl-tRNA(Asn) + L-glutamine + ATP + H2O = L-asparaginyl-tRNA(Asn) + L-glutamate + ADP + phosphate + 2 H(+)</text>
        <dbReference type="Rhea" id="RHEA:14513"/>
        <dbReference type="Rhea" id="RHEA-COMP:9674"/>
        <dbReference type="Rhea" id="RHEA-COMP:9677"/>
        <dbReference type="ChEBI" id="CHEBI:15377"/>
        <dbReference type="ChEBI" id="CHEBI:15378"/>
        <dbReference type="ChEBI" id="CHEBI:29985"/>
        <dbReference type="ChEBI" id="CHEBI:30616"/>
        <dbReference type="ChEBI" id="CHEBI:43474"/>
        <dbReference type="ChEBI" id="CHEBI:58359"/>
        <dbReference type="ChEBI" id="CHEBI:78515"/>
        <dbReference type="ChEBI" id="CHEBI:78516"/>
        <dbReference type="ChEBI" id="CHEBI:456216"/>
    </reaction>
</comment>
<keyword evidence="8" id="KW-1185">Reference proteome</keyword>
<evidence type="ECO:0000256" key="4">
    <source>
        <dbReference type="ARBA" id="ARBA00047380"/>
    </source>
</evidence>
<dbReference type="OrthoDB" id="9813938at2"/>
<evidence type="ECO:0000256" key="1">
    <source>
        <dbReference type="ARBA" id="ARBA00010757"/>
    </source>
</evidence>
<protein>
    <recommendedName>
        <fullName evidence="6">Aspartyl/glutamyl-tRNA(Asn/Gln) amidotransferase subunit C</fullName>
        <shortName evidence="6">Asp/Glu-ADT subunit C</shortName>
        <ecNumber evidence="6">6.3.5.-</ecNumber>
    </recommendedName>
</protein>
<proteinExistence type="inferred from homology"/>
<evidence type="ECO:0000256" key="5">
    <source>
        <dbReference type="ARBA" id="ARBA00047913"/>
    </source>
</evidence>
<dbReference type="GO" id="GO:0050566">
    <property type="term" value="F:asparaginyl-tRNA synthase (glutamine-hydrolyzing) activity"/>
    <property type="evidence" value="ECO:0007669"/>
    <property type="project" value="RHEA"/>
</dbReference>
<dbReference type="HAMAP" id="MF_00122">
    <property type="entry name" value="GatC"/>
    <property type="match status" value="1"/>
</dbReference>
<dbReference type="EC" id="6.3.5.-" evidence="6"/>
<accession>A0A078KKR0</accession>
<dbReference type="InterPro" id="IPR003837">
    <property type="entry name" value="GatC"/>
</dbReference>
<gene>
    <name evidence="6" type="primary">gatC</name>
    <name evidence="7" type="ORF">CCDG5_1159</name>
</gene>
<evidence type="ECO:0000256" key="6">
    <source>
        <dbReference type="HAMAP-Rule" id="MF_00122"/>
    </source>
</evidence>
<dbReference type="InterPro" id="IPR036113">
    <property type="entry name" value="Asp/Glu-ADT_sf_sub_c"/>
</dbReference>
<evidence type="ECO:0000313" key="8">
    <source>
        <dbReference type="Proteomes" id="UP000032431"/>
    </source>
</evidence>
<evidence type="ECO:0000256" key="3">
    <source>
        <dbReference type="ARBA" id="ARBA00024799"/>
    </source>
</evidence>
<dbReference type="AlphaFoldDB" id="A0A078KKR0"/>
<comment type="similarity">
    <text evidence="1 6">Belongs to the GatC family.</text>
</comment>
<dbReference type="PATRIC" id="fig|29343.3.peg.1218"/>
<evidence type="ECO:0000256" key="2">
    <source>
        <dbReference type="ARBA" id="ARBA00011123"/>
    </source>
</evidence>
<keyword evidence="6" id="KW-0067">ATP-binding</keyword>
<dbReference type="STRING" id="29343.CCDG5_1159"/>
<keyword evidence="6" id="KW-0547">Nucleotide-binding</keyword>
<keyword evidence="6" id="KW-0436">Ligase</keyword>
<sequence length="90" mass="10345">MPDIDIRHIAKLARLHLEENEIPKLKKQMGEIVGMVENLPEFTDTNLPLNKEDAMRLRRDEVRDSMKREEILKNAPATEAGCIVVPKIVE</sequence>
<dbReference type="SUPFAM" id="SSF141000">
    <property type="entry name" value="Glu-tRNAGln amidotransferase C subunit"/>
    <property type="match status" value="1"/>
</dbReference>
<dbReference type="Gene3D" id="1.10.20.60">
    <property type="entry name" value="Glu-tRNAGln amidotransferase C subunit, N-terminal domain"/>
    <property type="match status" value="1"/>
</dbReference>
<dbReference type="HOGENOM" id="CLU_105899_2_1_9"/>
<organism evidence="7 8">
    <name type="scientific">[Clostridium] cellulosi</name>
    <dbReference type="NCBI Taxonomy" id="29343"/>
    <lineage>
        <taxon>Bacteria</taxon>
        <taxon>Bacillati</taxon>
        <taxon>Bacillota</taxon>
        <taxon>Clostridia</taxon>
        <taxon>Eubacteriales</taxon>
        <taxon>Oscillospiraceae</taxon>
        <taxon>Oscillospiraceae incertae sedis</taxon>
    </lineage>
</organism>
<reference evidence="8" key="1">
    <citation type="submission" date="2014-07" db="EMBL/GenBank/DDBJ databases">
        <authorList>
            <person name="Wibberg D."/>
        </authorList>
    </citation>
    <scope>NUCLEOTIDE SEQUENCE [LARGE SCALE GENOMIC DNA]</scope>
    <source>
        <strain evidence="8">DG5</strain>
    </source>
</reference>
<dbReference type="NCBIfam" id="TIGR00135">
    <property type="entry name" value="gatC"/>
    <property type="match status" value="1"/>
</dbReference>
<dbReference type="Pfam" id="PF02686">
    <property type="entry name" value="GatC"/>
    <property type="match status" value="1"/>
</dbReference>
<comment type="catalytic activity">
    <reaction evidence="5 6">
        <text>L-glutamyl-tRNA(Gln) + L-glutamine + ATP + H2O = L-glutaminyl-tRNA(Gln) + L-glutamate + ADP + phosphate + H(+)</text>
        <dbReference type="Rhea" id="RHEA:17521"/>
        <dbReference type="Rhea" id="RHEA-COMP:9681"/>
        <dbReference type="Rhea" id="RHEA-COMP:9684"/>
        <dbReference type="ChEBI" id="CHEBI:15377"/>
        <dbReference type="ChEBI" id="CHEBI:15378"/>
        <dbReference type="ChEBI" id="CHEBI:29985"/>
        <dbReference type="ChEBI" id="CHEBI:30616"/>
        <dbReference type="ChEBI" id="CHEBI:43474"/>
        <dbReference type="ChEBI" id="CHEBI:58359"/>
        <dbReference type="ChEBI" id="CHEBI:78520"/>
        <dbReference type="ChEBI" id="CHEBI:78521"/>
        <dbReference type="ChEBI" id="CHEBI:456216"/>
    </reaction>
</comment>
<dbReference type="GO" id="GO:0050567">
    <property type="term" value="F:glutaminyl-tRNA synthase (glutamine-hydrolyzing) activity"/>
    <property type="evidence" value="ECO:0007669"/>
    <property type="project" value="UniProtKB-UniRule"/>
</dbReference>
<dbReference type="GO" id="GO:0006412">
    <property type="term" value="P:translation"/>
    <property type="evidence" value="ECO:0007669"/>
    <property type="project" value="UniProtKB-UniRule"/>
</dbReference>
<dbReference type="EMBL" id="LM995447">
    <property type="protein sequence ID" value="CDZ24276.1"/>
    <property type="molecule type" value="Genomic_DNA"/>
</dbReference>
<dbReference type="GO" id="GO:0005524">
    <property type="term" value="F:ATP binding"/>
    <property type="evidence" value="ECO:0007669"/>
    <property type="project" value="UniProtKB-KW"/>
</dbReference>
<dbReference type="Proteomes" id="UP000032431">
    <property type="component" value="Chromosome I"/>
</dbReference>
<evidence type="ECO:0000313" key="7">
    <source>
        <dbReference type="EMBL" id="CDZ24276.1"/>
    </source>
</evidence>
<comment type="function">
    <text evidence="3 6">Allows the formation of correctly charged Asn-tRNA(Asn) or Gln-tRNA(Gln) through the transamidation of misacylated Asp-tRNA(Asn) or Glu-tRNA(Gln) in organisms which lack either or both of asparaginyl-tRNA or glutaminyl-tRNA synthetases. The reaction takes place in the presence of glutamine and ATP through an activated phospho-Asp-tRNA(Asn) or phospho-Glu-tRNA(Gln).</text>
</comment>
<keyword evidence="6" id="KW-0648">Protein biosynthesis</keyword>
<dbReference type="KEGG" id="ccel:CCDG5_1159"/>
<name>A0A078KKR0_9FIRM</name>
<dbReference type="GO" id="GO:0006450">
    <property type="term" value="P:regulation of translational fidelity"/>
    <property type="evidence" value="ECO:0007669"/>
    <property type="project" value="InterPro"/>
</dbReference>
<comment type="subunit">
    <text evidence="2 6">Heterotrimer of A, B and C subunits.</text>
</comment>